<evidence type="ECO:0000256" key="7">
    <source>
        <dbReference type="ARBA" id="ARBA00046432"/>
    </source>
</evidence>
<evidence type="ECO:0000256" key="6">
    <source>
        <dbReference type="ARBA" id="ARBA00044228"/>
    </source>
</evidence>
<dbReference type="SUPFAM" id="SSF100950">
    <property type="entry name" value="NagB/RpiA/CoA transferase-like"/>
    <property type="match status" value="1"/>
</dbReference>
<dbReference type="PANTHER" id="PTHR45859">
    <property type="entry name" value="TRANSLATION INITIATION FACTOR EIF-2B SUBUNIT BETA"/>
    <property type="match status" value="1"/>
</dbReference>
<organism evidence="9 10">
    <name type="scientific">Faecousia intestinalis</name>
    <dbReference type="NCBI Taxonomy" id="3133167"/>
    <lineage>
        <taxon>Bacteria</taxon>
        <taxon>Bacillati</taxon>
        <taxon>Bacillota</taxon>
        <taxon>Clostridia</taxon>
        <taxon>Eubacteriales</taxon>
        <taxon>Oscillospiraceae</taxon>
        <taxon>Faecousia</taxon>
    </lineage>
</organism>
<gene>
    <name evidence="9" type="ORF">WMO66_07625</name>
</gene>
<name>A0ABV1G6W4_9FIRM</name>
<dbReference type="GO" id="GO:0003743">
    <property type="term" value="F:translation initiation factor activity"/>
    <property type="evidence" value="ECO:0007669"/>
    <property type="project" value="UniProtKB-KW"/>
</dbReference>
<keyword evidence="2" id="KW-0963">Cytoplasm</keyword>
<dbReference type="InterPro" id="IPR042529">
    <property type="entry name" value="IF_2B-like_C"/>
</dbReference>
<reference evidence="9 10" key="1">
    <citation type="submission" date="2024-03" db="EMBL/GenBank/DDBJ databases">
        <title>Human intestinal bacterial collection.</title>
        <authorList>
            <person name="Pauvert C."/>
            <person name="Hitch T.C.A."/>
            <person name="Clavel T."/>
        </authorList>
    </citation>
    <scope>NUCLEOTIDE SEQUENCE [LARGE SCALE GENOMIC DNA]</scope>
    <source>
        <strain evidence="9 10">CLA-AA-H192</strain>
    </source>
</reference>
<dbReference type="Proteomes" id="UP001491552">
    <property type="component" value="Unassembled WGS sequence"/>
</dbReference>
<dbReference type="InterPro" id="IPR051855">
    <property type="entry name" value="eIF2B_beta_subunit"/>
</dbReference>
<evidence type="ECO:0000256" key="8">
    <source>
        <dbReference type="RuleBase" id="RU003814"/>
    </source>
</evidence>
<proteinExistence type="inferred from homology"/>
<accession>A0ABV1G6W4</accession>
<comment type="caution">
    <text evidence="9">The sequence shown here is derived from an EMBL/GenBank/DDBJ whole genome shotgun (WGS) entry which is preliminary data.</text>
</comment>
<keyword evidence="10" id="KW-1185">Reference proteome</keyword>
<evidence type="ECO:0000256" key="4">
    <source>
        <dbReference type="ARBA" id="ARBA00022917"/>
    </source>
</evidence>
<dbReference type="PANTHER" id="PTHR45859:SF1">
    <property type="entry name" value="TRANSLATION INITIATION FACTOR EIF-2B SUBUNIT BETA"/>
    <property type="match status" value="1"/>
</dbReference>
<protein>
    <recommendedName>
        <fullName evidence="5">Translation initiation factor eIF2B subunit beta</fullName>
    </recommendedName>
    <alternativeName>
        <fullName evidence="6">eIF2B GDP-GTP exchange factor subunit beta</fullName>
    </alternativeName>
</protein>
<evidence type="ECO:0000313" key="10">
    <source>
        <dbReference type="Proteomes" id="UP001491552"/>
    </source>
</evidence>
<evidence type="ECO:0000256" key="1">
    <source>
        <dbReference type="ARBA" id="ARBA00004514"/>
    </source>
</evidence>
<comment type="subunit">
    <text evidence="7">Component of the translation initiation factor 2B (eIF2B) complex which is a heterodecamer of two sets of five different subunits: alpha, beta, gamma, delta and epsilon. Subunits alpha, beta and delta comprise a regulatory subcomplex and subunits epsilon and gamma comprise a catalytic subcomplex. Within the complex, the hexameric regulatory complex resides at the center, with the two heterodimeric catalytic subcomplexes bound on opposite sides.</text>
</comment>
<dbReference type="InterPro" id="IPR037171">
    <property type="entry name" value="NagB/RpiA_transferase-like"/>
</dbReference>
<dbReference type="InterPro" id="IPR000649">
    <property type="entry name" value="IF-2B-related"/>
</dbReference>
<evidence type="ECO:0000256" key="2">
    <source>
        <dbReference type="ARBA" id="ARBA00022490"/>
    </source>
</evidence>
<comment type="similarity">
    <text evidence="8">Belongs to the eIF-2B alpha/beta/delta subunits family.</text>
</comment>
<keyword evidence="3 9" id="KW-0396">Initiation factor</keyword>
<dbReference type="EMBL" id="JBBMFF010000214">
    <property type="protein sequence ID" value="MEQ2511112.1"/>
    <property type="molecule type" value="Genomic_DNA"/>
</dbReference>
<dbReference type="RefSeq" id="WP_349135819.1">
    <property type="nucleotide sequence ID" value="NZ_JBBMFF010000214.1"/>
</dbReference>
<dbReference type="Pfam" id="PF01008">
    <property type="entry name" value="IF-2B"/>
    <property type="match status" value="1"/>
</dbReference>
<sequence>MFVVPCKWRELLPPEAQERFDDVNEQRVLGASSHIRIIGNIFLSIAENGAGNTLPLLRGIADHFIATRGESSQAITNAIGLMLRNVHGSSRAELAQSIRKGVECYRTEAAKDLEKIRSLLWTVLEGKRTLLLYDYSSTVAAISALGQEHGVSFRCIVPESRALDGGRPYVAPLLRAGHSVHVIPDCALYQYIPACDAAFIGSETYYPDGTCFNTVGSELTALLCSRFHVPFYVPTPLLKLDLRALDGYRKKPILDDHRQRIGGSWTADETAGVDFVCPELVAIAPEFITAYITEAGILPPTAMYTAGLNYAAKLGGANA</sequence>
<keyword evidence="4" id="KW-0648">Protein biosynthesis</keyword>
<evidence type="ECO:0000313" key="9">
    <source>
        <dbReference type="EMBL" id="MEQ2511112.1"/>
    </source>
</evidence>
<dbReference type="Gene3D" id="3.40.50.10470">
    <property type="entry name" value="Translation initiation factor eif-2b, domain 2"/>
    <property type="match status" value="1"/>
</dbReference>
<comment type="subcellular location">
    <subcellularLocation>
        <location evidence="1">Cytoplasm</location>
        <location evidence="1">Cytosol</location>
    </subcellularLocation>
</comment>
<evidence type="ECO:0000256" key="3">
    <source>
        <dbReference type="ARBA" id="ARBA00022540"/>
    </source>
</evidence>
<evidence type="ECO:0000256" key="5">
    <source>
        <dbReference type="ARBA" id="ARBA00044122"/>
    </source>
</evidence>